<accession>A0A0W0YEK4</accession>
<dbReference type="PATRIC" id="fig|28087.4.peg.3086"/>
<dbReference type="STRING" id="28087.Lsai_2872"/>
<dbReference type="OrthoDB" id="5642779at2"/>
<keyword evidence="1" id="KW-0808">Transferase</keyword>
<dbReference type="InterPro" id="IPR011009">
    <property type="entry name" value="Kinase-like_dom_sf"/>
</dbReference>
<dbReference type="SUPFAM" id="SSF56112">
    <property type="entry name" value="Protein kinase-like (PK-like)"/>
    <property type="match status" value="1"/>
</dbReference>
<organism evidence="1 2">
    <name type="scientific">Legionella sainthelensi</name>
    <dbReference type="NCBI Taxonomy" id="28087"/>
    <lineage>
        <taxon>Bacteria</taxon>
        <taxon>Pseudomonadati</taxon>
        <taxon>Pseudomonadota</taxon>
        <taxon>Gammaproteobacteria</taxon>
        <taxon>Legionellales</taxon>
        <taxon>Legionellaceae</taxon>
        <taxon>Legionella</taxon>
    </lineage>
</organism>
<dbReference type="Gene3D" id="1.10.510.10">
    <property type="entry name" value="Transferase(Phosphotransferase) domain 1"/>
    <property type="match status" value="1"/>
</dbReference>
<dbReference type="Proteomes" id="UP000054621">
    <property type="component" value="Unassembled WGS sequence"/>
</dbReference>
<name>A0A0W0YEK4_9GAMM</name>
<keyword evidence="1" id="KW-0418">Kinase</keyword>
<comment type="caution">
    <text evidence="1">The sequence shown here is derived from an EMBL/GenBank/DDBJ whole genome shotgun (WGS) entry which is preliminary data.</text>
</comment>
<dbReference type="GO" id="GO:0016301">
    <property type="term" value="F:kinase activity"/>
    <property type="evidence" value="ECO:0007669"/>
    <property type="project" value="UniProtKB-KW"/>
</dbReference>
<proteinExistence type="predicted"/>
<sequence length="1206" mass="136433">MIKKVKLFDKNDPHDTYIDDINRDLEKLNRLIGIYNKASLAKKAEALLQVRQQLLKIDANVGGTSAVAAIIMNSFNYTEFYQDLSQQINQELTHLGCPGHSAKQINQWDLENCKKTESIPSALLFKEETKPGFIARMFGSQVSTPIATATRLLSEIDPRLVGENTEKNYFQLSKLKHALRDLIASESISNSDRATLNNLIAKVNNRLHNIVENNPQLRSQVYPPLGTNLAQGLSNLSYENAQDITGFLSDPRKFNDETFHQKFDEIIPGLDRYSIKYLGGENAKNYLLTDNETGARQVLKITPNKGNSRKAYERIKETSVKDGIAEIYATKHAIQPGNSGYVYSLELTEFCAKGDVLSHGMKVQDKISLIQKDIAGLIEESDKEALHKLYEEFGLAGQEEVNIEDKQKILSQLKDTQILNTVNIYGQMTDIFLRFQENNAFFPDAKPTNFLINEFDQVLIADTKTFLNTEDGLVHPNKIQKEGLLQYTLGFRSPQFENGDSNGDPFSADKEHAYLMGLSLYCYITGTDISKVPRNSKDHTAFMNLDNEVFQSPKGQKFKELIQGLTNPDTDLRIGIQQAKEALQAIAQEVKVEKSPFKSKTEAYFFALHNLMELAKTTDNEHVQQAIKEMKILIENHEQNPKNAAILLTSLASKLESEEQQTLLRDIASAIQNSAYEQTAQEKYENPLARRFESEMQIALLKNPTDKMMESVGHVSKALLNVIQQMEEQGFDDILSTFAENLTSRKEQTGFGSQPEPITMDQVKEILQKNDPKDLNQIMFIQFLFAQKQMRNLPESVLPPNRNEPTGKMLELVKEYNDGEYRDNPKAFFENFDSMKLKFISDRKMYGSELFTADPTRGRQGPLPQTFSSQMGVMLVGQNQEGLDVDRSSWTPDAKYQGANLDSPFTRDLIQNDAVYAAGPSGMTSLFMGIMENYGNFGSVEEKQNYLAAVSAYMVSGGLHSIHEVLGPAQYALDLIPGYQVSPPSKDSVANPPNFHQFYEQQMKLDPQFEERYQKGWDNMMSAYARQKEQFVHAPISGISQVQQRVVAPKSNENSYANLSDDKVKELLHKNPELKQVTTNRSFTSSRISKNKDNKEAYIHQNLMKINIHYMKGETTKLEEAVDLLLKTVCKTRGLFQSYSTSTKSAQNLTDEICKNERLRKALGIQGDNPSDWKKEIKLKMEAACKNDRIAVPDFSQNPGVDIRHH</sequence>
<dbReference type="AlphaFoldDB" id="A0A0W0YEK4"/>
<evidence type="ECO:0000313" key="2">
    <source>
        <dbReference type="Proteomes" id="UP000054621"/>
    </source>
</evidence>
<dbReference type="RefSeq" id="WP_027272558.1">
    <property type="nucleotide sequence ID" value="NZ_CAAAJE010000013.1"/>
</dbReference>
<dbReference type="eggNOG" id="COG0515">
    <property type="taxonomic scope" value="Bacteria"/>
</dbReference>
<reference evidence="1 2" key="1">
    <citation type="submission" date="2015-11" db="EMBL/GenBank/DDBJ databases">
        <title>Genomic analysis of 38 Legionella species identifies large and diverse effector repertoires.</title>
        <authorList>
            <person name="Burstein D."/>
            <person name="Amaro F."/>
            <person name="Zusman T."/>
            <person name="Lifshitz Z."/>
            <person name="Cohen O."/>
            <person name="Gilbert J.A."/>
            <person name="Pupko T."/>
            <person name="Shuman H.A."/>
            <person name="Segal G."/>
        </authorList>
    </citation>
    <scope>NUCLEOTIDE SEQUENCE [LARGE SCALE GENOMIC DNA]</scope>
    <source>
        <strain evidence="1 2">Mt.St.Helens-4</strain>
    </source>
</reference>
<dbReference type="EMBL" id="LNYV01000036">
    <property type="protein sequence ID" value="KTD55280.1"/>
    <property type="molecule type" value="Genomic_DNA"/>
</dbReference>
<evidence type="ECO:0000313" key="1">
    <source>
        <dbReference type="EMBL" id="KTD55280.1"/>
    </source>
</evidence>
<protein>
    <submittedName>
        <fullName evidence="1">Serine/threonine-protein kinase</fullName>
    </submittedName>
</protein>
<gene>
    <name evidence="1" type="ORF">Lsai_2872</name>
</gene>